<dbReference type="RefSeq" id="WP_073139795.1">
    <property type="nucleotide sequence ID" value="NZ_FQUV01000001.1"/>
</dbReference>
<gene>
    <name evidence="1" type="ORF">SAMN05444273_101431</name>
</gene>
<name>A0A1M4TIT0_9RHOB</name>
<sequence>MKLIARTAILAVSIAILFLAWRTVMSDPANVASCRLVSLPEYEEAYLLTDKTVTPIATEASVPLRFLINFPVAIPDKAQMVFSVFNPSGGGDLVSYAGLARRKMDIEILFPNRPDNGYPNGGYLSVTLFLPEQLTICNWGLEDLLRLENAEHPRAFQLDLRSDVYEDADGAQRNIDVTAR</sequence>
<evidence type="ECO:0000313" key="2">
    <source>
        <dbReference type="Proteomes" id="UP000184144"/>
    </source>
</evidence>
<evidence type="ECO:0000313" key="1">
    <source>
        <dbReference type="EMBL" id="SHE44383.1"/>
    </source>
</evidence>
<dbReference type="Proteomes" id="UP000184144">
    <property type="component" value="Unassembled WGS sequence"/>
</dbReference>
<keyword evidence="2" id="KW-1185">Reference proteome</keyword>
<dbReference type="STRING" id="1486859.SAMN05444273_101431"/>
<protein>
    <submittedName>
        <fullName evidence="1">Uncharacterized protein</fullName>
    </submittedName>
</protein>
<reference evidence="2" key="1">
    <citation type="submission" date="2016-11" db="EMBL/GenBank/DDBJ databases">
        <authorList>
            <person name="Varghese N."/>
            <person name="Submissions S."/>
        </authorList>
    </citation>
    <scope>NUCLEOTIDE SEQUENCE [LARGE SCALE GENOMIC DNA]</scope>
    <source>
        <strain evidence="2">DSM 100566</strain>
    </source>
</reference>
<dbReference type="EMBL" id="FQUV01000001">
    <property type="protein sequence ID" value="SHE44383.1"/>
    <property type="molecule type" value="Genomic_DNA"/>
</dbReference>
<proteinExistence type="predicted"/>
<organism evidence="1 2">
    <name type="scientific">Litoreibacter ascidiaceicola</name>
    <dbReference type="NCBI Taxonomy" id="1486859"/>
    <lineage>
        <taxon>Bacteria</taxon>
        <taxon>Pseudomonadati</taxon>
        <taxon>Pseudomonadota</taxon>
        <taxon>Alphaproteobacteria</taxon>
        <taxon>Rhodobacterales</taxon>
        <taxon>Roseobacteraceae</taxon>
        <taxon>Litoreibacter</taxon>
    </lineage>
</organism>
<accession>A0A1M4TIT0</accession>
<dbReference type="AlphaFoldDB" id="A0A1M4TIT0"/>